<evidence type="ECO:0000313" key="1">
    <source>
        <dbReference type="EMBL" id="AGA34989.1"/>
    </source>
</evidence>
<evidence type="ECO:0000313" key="2">
    <source>
        <dbReference type="Proteomes" id="UP000010809"/>
    </source>
</evidence>
<dbReference type="AlphaFoldDB" id="L0DZH1"/>
<dbReference type="HOGENOM" id="CLU_3158879_0_0_6"/>
<dbReference type="PATRIC" id="fig|1255043.3.peg.3383"/>
<protein>
    <submittedName>
        <fullName evidence="1">Uncharacterized protein</fullName>
    </submittedName>
</protein>
<gene>
    <name evidence="1" type="ordered locus">TVNIR_3353</name>
</gene>
<dbReference type="Proteomes" id="UP000010809">
    <property type="component" value="Chromosome"/>
</dbReference>
<dbReference type="KEGG" id="tni:TVNIR_3353"/>
<keyword evidence="2" id="KW-1185">Reference proteome</keyword>
<organism evidence="1 2">
    <name type="scientific">Thioalkalivibrio nitratireducens (strain DSM 14787 / UNIQEM 213 / ALEN2)</name>
    <dbReference type="NCBI Taxonomy" id="1255043"/>
    <lineage>
        <taxon>Bacteria</taxon>
        <taxon>Pseudomonadati</taxon>
        <taxon>Pseudomonadota</taxon>
        <taxon>Gammaproteobacteria</taxon>
        <taxon>Chromatiales</taxon>
        <taxon>Ectothiorhodospiraceae</taxon>
        <taxon>Thioalkalivibrio</taxon>
    </lineage>
</organism>
<name>L0DZH1_THIND</name>
<dbReference type="EMBL" id="CP003989">
    <property type="protein sequence ID" value="AGA34989.1"/>
    <property type="molecule type" value="Genomic_DNA"/>
</dbReference>
<sequence>MHAASASSGDVLKVHIWADMNPQAFGETWKDCGGQVSWNITVPHSKTF</sequence>
<proteinExistence type="predicted"/>
<accession>L0DZH1</accession>
<reference evidence="1" key="1">
    <citation type="submission" date="2015-12" db="EMBL/GenBank/DDBJ databases">
        <authorList>
            <person name="Tikhonova T.V."/>
            <person name="Pavlov A.R."/>
            <person name="Beletsky A.V."/>
            <person name="Mardanov A.V."/>
            <person name="Sorokin D.Y."/>
            <person name="Ravin N.V."/>
            <person name="Popov V.O."/>
        </authorList>
    </citation>
    <scope>NUCLEOTIDE SEQUENCE</scope>
    <source>
        <strain evidence="1">DSM 14787</strain>
    </source>
</reference>